<reference evidence="1" key="2">
    <citation type="journal article" date="2015" name="Data Brief">
        <title>Shoot transcriptome of the giant reed, Arundo donax.</title>
        <authorList>
            <person name="Barrero R.A."/>
            <person name="Guerrero F.D."/>
            <person name="Moolhuijzen P."/>
            <person name="Goolsby J.A."/>
            <person name="Tidwell J."/>
            <person name="Bellgard S.E."/>
            <person name="Bellgard M.I."/>
        </authorList>
    </citation>
    <scope>NUCLEOTIDE SEQUENCE</scope>
    <source>
        <tissue evidence="1">Shoot tissue taken approximately 20 cm above the soil surface</tissue>
    </source>
</reference>
<sequence>MITSVCNIASLITKTTTRCFDVKRAC</sequence>
<evidence type="ECO:0000313" key="1">
    <source>
        <dbReference type="EMBL" id="JAD20124.1"/>
    </source>
</evidence>
<accession>A0A0A8Y2Y4</accession>
<name>A0A0A8Y2Y4_ARUDO</name>
<dbReference type="EMBL" id="GBRH01277771">
    <property type="protein sequence ID" value="JAD20124.1"/>
    <property type="molecule type" value="Transcribed_RNA"/>
</dbReference>
<proteinExistence type="predicted"/>
<protein>
    <submittedName>
        <fullName evidence="1">Uncharacterized protein</fullName>
    </submittedName>
</protein>
<reference evidence="1" key="1">
    <citation type="submission" date="2014-09" db="EMBL/GenBank/DDBJ databases">
        <authorList>
            <person name="Magalhaes I.L.F."/>
            <person name="Oliveira U."/>
            <person name="Santos F.R."/>
            <person name="Vidigal T.H.D.A."/>
            <person name="Brescovit A.D."/>
            <person name="Santos A.J."/>
        </authorList>
    </citation>
    <scope>NUCLEOTIDE SEQUENCE</scope>
    <source>
        <tissue evidence="1">Shoot tissue taken approximately 20 cm above the soil surface</tissue>
    </source>
</reference>
<dbReference type="AlphaFoldDB" id="A0A0A8Y2Y4"/>
<organism evidence="1">
    <name type="scientific">Arundo donax</name>
    <name type="common">Giant reed</name>
    <name type="synonym">Donax arundinaceus</name>
    <dbReference type="NCBI Taxonomy" id="35708"/>
    <lineage>
        <taxon>Eukaryota</taxon>
        <taxon>Viridiplantae</taxon>
        <taxon>Streptophyta</taxon>
        <taxon>Embryophyta</taxon>
        <taxon>Tracheophyta</taxon>
        <taxon>Spermatophyta</taxon>
        <taxon>Magnoliopsida</taxon>
        <taxon>Liliopsida</taxon>
        <taxon>Poales</taxon>
        <taxon>Poaceae</taxon>
        <taxon>PACMAD clade</taxon>
        <taxon>Arundinoideae</taxon>
        <taxon>Arundineae</taxon>
        <taxon>Arundo</taxon>
    </lineage>
</organism>